<name>A0A1H7N8E2_9RHOB</name>
<evidence type="ECO:0000313" key="2">
    <source>
        <dbReference type="Proteomes" id="UP000199582"/>
    </source>
</evidence>
<organism evidence="1 2">
    <name type="scientific">Roseovarius azorensis</name>
    <dbReference type="NCBI Taxonomy" id="1287727"/>
    <lineage>
        <taxon>Bacteria</taxon>
        <taxon>Pseudomonadati</taxon>
        <taxon>Pseudomonadota</taxon>
        <taxon>Alphaproteobacteria</taxon>
        <taxon>Rhodobacterales</taxon>
        <taxon>Roseobacteraceae</taxon>
        <taxon>Roseovarius</taxon>
    </lineage>
</organism>
<proteinExistence type="predicted"/>
<accession>A0A1H7N8E2</accession>
<reference evidence="1 2" key="1">
    <citation type="submission" date="2016-10" db="EMBL/GenBank/DDBJ databases">
        <authorList>
            <person name="de Groot N.N."/>
        </authorList>
    </citation>
    <scope>NUCLEOTIDE SEQUENCE [LARGE SCALE GENOMIC DNA]</scope>
    <source>
        <strain evidence="1 2">DSM 100674</strain>
    </source>
</reference>
<dbReference type="Proteomes" id="UP000199582">
    <property type="component" value="Unassembled WGS sequence"/>
</dbReference>
<dbReference type="EMBL" id="FOAG01000004">
    <property type="protein sequence ID" value="SEL19167.1"/>
    <property type="molecule type" value="Genomic_DNA"/>
</dbReference>
<dbReference type="STRING" id="1287727.SAMN05443999_10449"/>
<dbReference type="AlphaFoldDB" id="A0A1H7N8E2"/>
<sequence>MEHTAEANIPQAREALIDAIAAHVMADGDGLAPRFGSGT</sequence>
<gene>
    <name evidence="1" type="ORF">SAMN05443999_10449</name>
</gene>
<protein>
    <submittedName>
        <fullName evidence="1">Uncharacterized protein</fullName>
    </submittedName>
</protein>
<keyword evidence="2" id="KW-1185">Reference proteome</keyword>
<evidence type="ECO:0000313" key="1">
    <source>
        <dbReference type="EMBL" id="SEL19167.1"/>
    </source>
</evidence>